<evidence type="ECO:0000313" key="3">
    <source>
        <dbReference type="Proteomes" id="UP000605676"/>
    </source>
</evidence>
<comment type="caution">
    <text evidence="2">The sequence shown here is derived from an EMBL/GenBank/DDBJ whole genome shotgun (WGS) entry which is preliminary data.</text>
</comment>
<proteinExistence type="predicted"/>
<dbReference type="RefSeq" id="WP_200465246.1">
    <property type="nucleotide sequence ID" value="NZ_JAENRR010000025.1"/>
</dbReference>
<organism evidence="2 3">
    <name type="scientific">Carboxylicivirga marina</name>
    <dbReference type="NCBI Taxonomy" id="2800988"/>
    <lineage>
        <taxon>Bacteria</taxon>
        <taxon>Pseudomonadati</taxon>
        <taxon>Bacteroidota</taxon>
        <taxon>Bacteroidia</taxon>
        <taxon>Marinilabiliales</taxon>
        <taxon>Marinilabiliaceae</taxon>
        <taxon>Carboxylicivirga</taxon>
    </lineage>
</organism>
<feature type="transmembrane region" description="Helical" evidence="1">
    <location>
        <begin position="359"/>
        <end position="386"/>
    </location>
</feature>
<evidence type="ECO:0000256" key="1">
    <source>
        <dbReference type="SAM" id="Phobius"/>
    </source>
</evidence>
<feature type="transmembrane region" description="Helical" evidence="1">
    <location>
        <begin position="178"/>
        <end position="194"/>
    </location>
</feature>
<sequence length="402" mass="45707">MKNILLKLYVKGEFLLVGMLLLFFTTDALNVVLIGLTDGQIGNTSAYTEMSAVSKGLVLLVYCINALVLNARRTITIAGVIVFFLINAAIIYCGEGFEFYFTWILHVAKLALPFVLYDIFAKLCINNVHKVFSIYMGLILVQTLIVIIAFIFGIDLFLTYGHHRFGYSGFITAQNEASFYYVLAVIFLLKYWELSHQKLTIGLLLLVLLASVFLGSKAVFILYFSLAIYIALTQKRFNKFNVLGGLGGFVLTSLLMLYLVGYFDFYINYWQEADFLTMLTSFRNLLIQERLPGVFARWEWYNYLFGGINPATSFVEMDVIDLFTFGGLIGSLLYFILLFKTLFKFSRNNYLGWFLVSQYFIIGGLAGHVFASGINAIYLALTCYYLQESEKKKELVTVQSID</sequence>
<keyword evidence="1" id="KW-0812">Transmembrane</keyword>
<feature type="transmembrane region" description="Helical" evidence="1">
    <location>
        <begin position="52"/>
        <end position="68"/>
    </location>
</feature>
<accession>A0ABS1HK14</accession>
<evidence type="ECO:0000313" key="2">
    <source>
        <dbReference type="EMBL" id="MBK3518018.1"/>
    </source>
</evidence>
<keyword evidence="1" id="KW-0472">Membrane</keyword>
<feature type="transmembrane region" description="Helical" evidence="1">
    <location>
        <begin position="242"/>
        <end position="263"/>
    </location>
</feature>
<dbReference type="Proteomes" id="UP000605676">
    <property type="component" value="Unassembled WGS sequence"/>
</dbReference>
<feature type="transmembrane region" description="Helical" evidence="1">
    <location>
        <begin position="201"/>
        <end position="230"/>
    </location>
</feature>
<protein>
    <recommendedName>
        <fullName evidence="4">O-antigen ligase domain-containing protein</fullName>
    </recommendedName>
</protein>
<feature type="transmembrane region" description="Helical" evidence="1">
    <location>
        <begin position="132"/>
        <end position="158"/>
    </location>
</feature>
<feature type="transmembrane region" description="Helical" evidence="1">
    <location>
        <begin position="319"/>
        <end position="339"/>
    </location>
</feature>
<name>A0ABS1HK14_9BACT</name>
<keyword evidence="3" id="KW-1185">Reference proteome</keyword>
<keyword evidence="1" id="KW-1133">Transmembrane helix</keyword>
<reference evidence="2 3" key="1">
    <citation type="submission" date="2021-01" db="EMBL/GenBank/DDBJ databases">
        <title>Carboxyliciviraga sp.nov., isolated from coastal sediments.</title>
        <authorList>
            <person name="Lu D."/>
            <person name="Zhang T."/>
        </authorList>
    </citation>
    <scope>NUCLEOTIDE SEQUENCE [LARGE SCALE GENOMIC DNA]</scope>
    <source>
        <strain evidence="2 3">N1Y132</strain>
    </source>
</reference>
<evidence type="ECO:0008006" key="4">
    <source>
        <dbReference type="Google" id="ProtNLM"/>
    </source>
</evidence>
<dbReference type="EMBL" id="JAENRR010000025">
    <property type="protein sequence ID" value="MBK3518018.1"/>
    <property type="molecule type" value="Genomic_DNA"/>
</dbReference>
<feature type="transmembrane region" description="Helical" evidence="1">
    <location>
        <begin position="100"/>
        <end position="120"/>
    </location>
</feature>
<feature type="transmembrane region" description="Helical" evidence="1">
    <location>
        <begin position="75"/>
        <end position="94"/>
    </location>
</feature>
<gene>
    <name evidence="2" type="ORF">JIV24_11795</name>
</gene>